<evidence type="ECO:0000256" key="1">
    <source>
        <dbReference type="ARBA" id="ARBA00004429"/>
    </source>
</evidence>
<comment type="catalytic activity">
    <reaction evidence="9">
        <text>Typically cleaves a -Gly-|-Phe- bond to release an N-terminal, basic peptide of 5-8 residues from type IV prepilin, and then N-methylates the new N-terminal amino group, the methyl donor being S-adenosyl-L-methionine.</text>
        <dbReference type="EC" id="3.4.23.43"/>
    </reaction>
</comment>
<comment type="function">
    <text evidence="9">Plays an essential role in type IV pili and type II pseudopili formation by proteolytically removing the leader sequence from substrate proteins and subsequently monomethylating the alpha-amino group of the newly exposed N-terminal phenylalanine.</text>
</comment>
<evidence type="ECO:0000313" key="14">
    <source>
        <dbReference type="Proteomes" id="UP000366945"/>
    </source>
</evidence>
<dbReference type="GO" id="GO:0006465">
    <property type="term" value="P:signal peptide processing"/>
    <property type="evidence" value="ECO:0007669"/>
    <property type="project" value="TreeGrafter"/>
</dbReference>
<dbReference type="GeneID" id="300404358"/>
<dbReference type="InterPro" id="IPR010627">
    <property type="entry name" value="Prepilin_pept_A24_N"/>
</dbReference>
<dbReference type="AlphaFoldDB" id="A0A5E4UYR1"/>
<feature type="transmembrane region" description="Helical" evidence="10">
    <location>
        <begin position="20"/>
        <end position="43"/>
    </location>
</feature>
<dbReference type="EC" id="2.1.1.-" evidence="9"/>
<keyword evidence="3" id="KW-1003">Cell membrane</keyword>
<name>A0A5E4UYR1_9BURK</name>
<gene>
    <name evidence="13" type="primary">outO_1</name>
    <name evidence="13" type="ORF">PPN31114_02329</name>
</gene>
<keyword evidence="6 10" id="KW-1133">Transmembrane helix</keyword>
<feature type="transmembrane region" description="Helical" evidence="10">
    <location>
        <begin position="112"/>
        <end position="132"/>
    </location>
</feature>
<keyword evidence="9" id="KW-0378">Hydrolase</keyword>
<dbReference type="RefSeq" id="WP_150679640.1">
    <property type="nucleotide sequence ID" value="NZ_CABPSK010000002.1"/>
</dbReference>
<keyword evidence="9" id="KW-0645">Protease</keyword>
<evidence type="ECO:0000256" key="4">
    <source>
        <dbReference type="ARBA" id="ARBA00022519"/>
    </source>
</evidence>
<dbReference type="PANTHER" id="PTHR30487">
    <property type="entry name" value="TYPE 4 PREPILIN-LIKE PROTEINS LEADER PEPTIDE-PROCESSING ENZYME"/>
    <property type="match status" value="1"/>
</dbReference>
<dbReference type="EMBL" id="CABPSK010000002">
    <property type="protein sequence ID" value="VVE05011.1"/>
    <property type="molecule type" value="Genomic_DNA"/>
</dbReference>
<keyword evidence="7 10" id="KW-0472">Membrane</keyword>
<dbReference type="InterPro" id="IPR000045">
    <property type="entry name" value="Prepilin_IV_endopep_pep"/>
</dbReference>
<evidence type="ECO:0000259" key="11">
    <source>
        <dbReference type="Pfam" id="PF01478"/>
    </source>
</evidence>
<dbReference type="GO" id="GO:0005886">
    <property type="term" value="C:plasma membrane"/>
    <property type="evidence" value="ECO:0007669"/>
    <property type="project" value="UniProtKB-SubCell"/>
</dbReference>
<evidence type="ECO:0000256" key="3">
    <source>
        <dbReference type="ARBA" id="ARBA00022475"/>
    </source>
</evidence>
<keyword evidence="9" id="KW-0489">Methyltransferase</keyword>
<evidence type="ECO:0000256" key="2">
    <source>
        <dbReference type="ARBA" id="ARBA00005801"/>
    </source>
</evidence>
<dbReference type="Gene3D" id="1.20.120.1220">
    <property type="match status" value="1"/>
</dbReference>
<comment type="similarity">
    <text evidence="2 8">Belongs to the peptidase A24 family.</text>
</comment>
<dbReference type="Pfam" id="PF06750">
    <property type="entry name" value="A24_N_bact"/>
    <property type="match status" value="1"/>
</dbReference>
<evidence type="ECO:0000256" key="9">
    <source>
        <dbReference type="RuleBase" id="RU003794"/>
    </source>
</evidence>
<dbReference type="PANTHER" id="PTHR30487:SF0">
    <property type="entry name" value="PREPILIN LEADER PEPTIDASE_N-METHYLTRANSFERASE-RELATED"/>
    <property type="match status" value="1"/>
</dbReference>
<dbReference type="GO" id="GO:0008168">
    <property type="term" value="F:methyltransferase activity"/>
    <property type="evidence" value="ECO:0007669"/>
    <property type="project" value="UniProtKB-KW"/>
</dbReference>
<keyword evidence="4" id="KW-0997">Cell inner membrane</keyword>
<keyword evidence="9" id="KW-0808">Transferase</keyword>
<evidence type="ECO:0000259" key="12">
    <source>
        <dbReference type="Pfam" id="PF06750"/>
    </source>
</evidence>
<reference evidence="13 14" key="1">
    <citation type="submission" date="2019-08" db="EMBL/GenBank/DDBJ databases">
        <authorList>
            <person name="Peeters C."/>
        </authorList>
    </citation>
    <scope>NUCLEOTIDE SEQUENCE [LARGE SCALE GENOMIC DNA]</scope>
    <source>
        <strain evidence="13 14">LMG 31114</strain>
    </source>
</reference>
<accession>A0A5E4UYR1</accession>
<evidence type="ECO:0000256" key="10">
    <source>
        <dbReference type="SAM" id="Phobius"/>
    </source>
</evidence>
<comment type="subcellular location">
    <subcellularLocation>
        <location evidence="1">Cell inner membrane</location>
        <topology evidence="1">Multi-pass membrane protein</topology>
    </subcellularLocation>
    <subcellularLocation>
        <location evidence="9">Cell membrane</location>
        <topology evidence="9">Multi-pass membrane protein</topology>
    </subcellularLocation>
</comment>
<evidence type="ECO:0000256" key="8">
    <source>
        <dbReference type="RuleBase" id="RU003793"/>
    </source>
</evidence>
<feature type="domain" description="Prepilin peptidase A24 N-terminal" evidence="12">
    <location>
        <begin position="27"/>
        <end position="132"/>
    </location>
</feature>
<organism evidence="13 14">
    <name type="scientific">Pandoraea pneumonica</name>
    <dbReference type="NCBI Taxonomy" id="2508299"/>
    <lineage>
        <taxon>Bacteria</taxon>
        <taxon>Pseudomonadati</taxon>
        <taxon>Pseudomonadota</taxon>
        <taxon>Betaproteobacteria</taxon>
        <taxon>Burkholderiales</taxon>
        <taxon>Burkholderiaceae</taxon>
        <taxon>Pandoraea</taxon>
    </lineage>
</organism>
<dbReference type="OrthoDB" id="9789291at2"/>
<feature type="transmembrane region" description="Helical" evidence="10">
    <location>
        <begin position="192"/>
        <end position="213"/>
    </location>
</feature>
<feature type="transmembrane region" description="Helical" evidence="10">
    <location>
        <begin position="270"/>
        <end position="294"/>
    </location>
</feature>
<keyword evidence="9" id="KW-0511">Multifunctional enzyme</keyword>
<protein>
    <recommendedName>
        <fullName evidence="9">Prepilin leader peptidase/N-methyltransferase</fullName>
        <ecNumber evidence="9">2.1.1.-</ecNumber>
        <ecNumber evidence="9">3.4.23.43</ecNumber>
    </recommendedName>
</protein>
<evidence type="ECO:0000256" key="5">
    <source>
        <dbReference type="ARBA" id="ARBA00022692"/>
    </source>
</evidence>
<dbReference type="GO" id="GO:0032259">
    <property type="term" value="P:methylation"/>
    <property type="evidence" value="ECO:0007669"/>
    <property type="project" value="UniProtKB-KW"/>
</dbReference>
<feature type="transmembrane region" description="Helical" evidence="10">
    <location>
        <begin position="168"/>
        <end position="186"/>
    </location>
</feature>
<feature type="transmembrane region" description="Helical" evidence="10">
    <location>
        <begin position="138"/>
        <end position="156"/>
    </location>
</feature>
<keyword evidence="5 9" id="KW-0812">Transmembrane</keyword>
<feature type="domain" description="Prepilin type IV endopeptidase peptidase" evidence="11">
    <location>
        <begin position="147"/>
        <end position="251"/>
    </location>
</feature>
<proteinExistence type="inferred from homology"/>
<evidence type="ECO:0000256" key="6">
    <source>
        <dbReference type="ARBA" id="ARBA00022989"/>
    </source>
</evidence>
<dbReference type="Pfam" id="PF01478">
    <property type="entry name" value="Peptidase_A24"/>
    <property type="match status" value="1"/>
</dbReference>
<dbReference type="PRINTS" id="PR00864">
    <property type="entry name" value="PREPILNPTASE"/>
</dbReference>
<feature type="transmembrane region" description="Helical" evidence="10">
    <location>
        <begin position="225"/>
        <end position="258"/>
    </location>
</feature>
<dbReference type="InterPro" id="IPR050882">
    <property type="entry name" value="Prepilin_peptidase/N-MTase"/>
</dbReference>
<evidence type="ECO:0000313" key="13">
    <source>
        <dbReference type="EMBL" id="VVE05011.1"/>
    </source>
</evidence>
<dbReference type="GO" id="GO:0004190">
    <property type="term" value="F:aspartic-type endopeptidase activity"/>
    <property type="evidence" value="ECO:0007669"/>
    <property type="project" value="UniProtKB-EC"/>
</dbReference>
<dbReference type="EC" id="3.4.23.43" evidence="9"/>
<sequence>MSTPFFDLLTHSVNALPREALAAMLGVFGLFIGSFLNVVIWRLPRMLEVQWAREAAHWAGLTPPVTPTFNLAWPPSRCPRCDSTIPARHNLPVLSYLLLRGRCAYCCTSISLRYPLVELSVAAMFATIGWTFAPSMQYATMFAWCGFGAALLALSIIDADTRLLPDAITLPLLWGGLLLSVAGVTIPVDDAVLGAALGYVAMWLVSGSYFLLTGQEGLGGGDVKLVAACGAWLGWIGVPLTLAFGALAATLAFGALGVWRGRTLCGPLPFGPWLCAGAVASALWGDRFLGLWLYTRG</sequence>
<keyword evidence="14" id="KW-1185">Reference proteome</keyword>
<evidence type="ECO:0000256" key="7">
    <source>
        <dbReference type="ARBA" id="ARBA00023136"/>
    </source>
</evidence>
<dbReference type="Proteomes" id="UP000366945">
    <property type="component" value="Unassembled WGS sequence"/>
</dbReference>
<dbReference type="InterPro" id="IPR014032">
    <property type="entry name" value="Peptidase_A24A_bac"/>
</dbReference>